<dbReference type="Proteomes" id="UP000675881">
    <property type="component" value="Chromosome 3"/>
</dbReference>
<dbReference type="OrthoDB" id="15082at2759"/>
<evidence type="ECO:0000256" key="3">
    <source>
        <dbReference type="ARBA" id="ARBA00022917"/>
    </source>
</evidence>
<dbReference type="Pfam" id="PF10255">
    <property type="entry name" value="Paf67"/>
    <property type="match status" value="2"/>
</dbReference>
<organism evidence="5 6">
    <name type="scientific">Lepeophtheirus salmonis</name>
    <name type="common">Salmon louse</name>
    <name type="synonym">Caligus salmonis</name>
    <dbReference type="NCBI Taxonomy" id="72036"/>
    <lineage>
        <taxon>Eukaryota</taxon>
        <taxon>Metazoa</taxon>
        <taxon>Ecdysozoa</taxon>
        <taxon>Arthropoda</taxon>
        <taxon>Crustacea</taxon>
        <taxon>Multicrustacea</taxon>
        <taxon>Hexanauplia</taxon>
        <taxon>Copepoda</taxon>
        <taxon>Siphonostomatoida</taxon>
        <taxon>Caligidae</taxon>
        <taxon>Lepeophtheirus</taxon>
    </lineage>
</organism>
<evidence type="ECO:0000256" key="2">
    <source>
        <dbReference type="ARBA" id="ARBA00022540"/>
    </source>
</evidence>
<evidence type="ECO:0000256" key="4">
    <source>
        <dbReference type="HAMAP-Rule" id="MF_03011"/>
    </source>
</evidence>
<accession>A0A7R8CQB5</accession>
<comment type="function">
    <text evidence="4">Component of the eukaryotic translation initiation factor 3 (eIF-3) complex, which is involved in protein synthesis of a specialized repertoire of mRNAs and, together with other initiation factors, stimulates binding of mRNA and methionyl-tRNAi to the 40S ribosome. The eIF-3 complex specifically targets and initiates translation of a subset of mRNAs involved in cell proliferation.</text>
</comment>
<keyword evidence="6" id="KW-1185">Reference proteome</keyword>
<dbReference type="PANTHER" id="PTHR13242">
    <property type="entry name" value="EUKARYOTIC TRANSLATION INITIATION FACTOR 3"/>
    <property type="match status" value="1"/>
</dbReference>
<dbReference type="HAMAP" id="MF_03011">
    <property type="entry name" value="eIF3l"/>
    <property type="match status" value="1"/>
</dbReference>
<sequence>MYDYDDYDSNYDSPAYPTGDPLLDREFERRGSMKSDGYTDIPEPVSAFLRRFRDLIADNNPYEISKMYEFSYPKLTEEFYQKTPWPRAEELTTILGITSDDIFFILYKELYFRHIYAVVSSGPTQDQRYESYCNYCKLFNYFLSSNTPVKMKTAKSMALGNSKEEFEVDNHVWEVLQVLNVLHSMVEKSCINKQLEVFSSGGDPDLAAGEFGRVSLYKNMGYFALVGLLRLHSLLGDFYQAIKVLENIDLNQSNLYSRVPGCQITTFYYVGFAYMMMRRYADAIRTFTSILTYINRTKNLFQNVMERVCQKCNVEICLNLNLNLLSHPPNFLSPLPPSYDKESNEGHDHMESLKLQSKVFMDEVSQQSMLQTVRSFLQLYTSMPLEKLAEFMNTTVDDLEQKLLCFKHKMMNVVCKKGNSGLEGEFQSESEVDFFIDLNMIHIADTKVDARYGEYFINQIHKFNEMHRNIKSINI</sequence>
<name>A0A7R8CQB5_LEPSM</name>
<evidence type="ECO:0000313" key="6">
    <source>
        <dbReference type="Proteomes" id="UP000675881"/>
    </source>
</evidence>
<dbReference type="AlphaFoldDB" id="A0A7R8CQB5"/>
<dbReference type="GO" id="GO:0033290">
    <property type="term" value="C:eukaryotic 48S preinitiation complex"/>
    <property type="evidence" value="ECO:0007669"/>
    <property type="project" value="UniProtKB-UniRule"/>
</dbReference>
<dbReference type="PANTHER" id="PTHR13242:SF0">
    <property type="entry name" value="EUKARYOTIC TRANSLATION INITIATION FACTOR 3 SUBUNIT L"/>
    <property type="match status" value="1"/>
</dbReference>
<dbReference type="GO" id="GO:0003743">
    <property type="term" value="F:translation initiation factor activity"/>
    <property type="evidence" value="ECO:0007669"/>
    <property type="project" value="UniProtKB-UniRule"/>
</dbReference>
<comment type="subcellular location">
    <subcellularLocation>
        <location evidence="4">Cytoplasm</location>
    </subcellularLocation>
</comment>
<dbReference type="InterPro" id="IPR011990">
    <property type="entry name" value="TPR-like_helical_dom_sf"/>
</dbReference>
<dbReference type="GO" id="GO:0016282">
    <property type="term" value="C:eukaryotic 43S preinitiation complex"/>
    <property type="evidence" value="ECO:0007669"/>
    <property type="project" value="UniProtKB-UniRule"/>
</dbReference>
<dbReference type="InterPro" id="IPR019382">
    <property type="entry name" value="eIF3l"/>
</dbReference>
<protein>
    <recommendedName>
        <fullName evidence="4">Eukaryotic translation initiation factor 3 subunit L</fullName>
        <shortName evidence="4">eIF3l</shortName>
    </recommendedName>
</protein>
<reference evidence="5" key="1">
    <citation type="submission" date="2021-02" db="EMBL/GenBank/DDBJ databases">
        <authorList>
            <person name="Bekaert M."/>
        </authorList>
    </citation>
    <scope>NUCLEOTIDE SEQUENCE</scope>
    <source>
        <strain evidence="5">IoA-00</strain>
    </source>
</reference>
<evidence type="ECO:0000313" key="5">
    <source>
        <dbReference type="EMBL" id="CAF2891572.1"/>
    </source>
</evidence>
<dbReference type="SUPFAM" id="SSF48452">
    <property type="entry name" value="TPR-like"/>
    <property type="match status" value="1"/>
</dbReference>
<keyword evidence="3 4" id="KW-0648">Protein biosynthesis</keyword>
<gene>
    <name evidence="5" type="ORF">LSAA_7957</name>
</gene>
<evidence type="ECO:0000256" key="1">
    <source>
        <dbReference type="ARBA" id="ARBA00022490"/>
    </source>
</evidence>
<proteinExistence type="inferred from homology"/>
<keyword evidence="2 4" id="KW-0396">Initiation factor</keyword>
<dbReference type="GO" id="GO:0005852">
    <property type="term" value="C:eukaryotic translation initiation factor 3 complex"/>
    <property type="evidence" value="ECO:0007669"/>
    <property type="project" value="UniProtKB-UniRule"/>
</dbReference>
<comment type="subunit">
    <text evidence="4">Component of the eukaryotic translation initiation factor 3 (eIF-3) complex.</text>
</comment>
<keyword evidence="1 4" id="KW-0963">Cytoplasm</keyword>
<comment type="similarity">
    <text evidence="4">Belongs to the eIF-3 subunit L family.</text>
</comment>
<dbReference type="GO" id="GO:0001732">
    <property type="term" value="P:formation of cytoplasmic translation initiation complex"/>
    <property type="evidence" value="ECO:0007669"/>
    <property type="project" value="UniProtKB-UniRule"/>
</dbReference>
<dbReference type="EMBL" id="HG994582">
    <property type="protein sequence ID" value="CAF2891572.1"/>
    <property type="molecule type" value="Genomic_DNA"/>
</dbReference>